<dbReference type="GO" id="GO:0046982">
    <property type="term" value="F:protein heterodimerization activity"/>
    <property type="evidence" value="ECO:0007669"/>
    <property type="project" value="InterPro"/>
</dbReference>
<organism evidence="10 11">
    <name type="scientific">Klebsormidium nitens</name>
    <name type="common">Green alga</name>
    <name type="synonym">Ulothrix nitens</name>
    <dbReference type="NCBI Taxonomy" id="105231"/>
    <lineage>
        <taxon>Eukaryota</taxon>
        <taxon>Viridiplantae</taxon>
        <taxon>Streptophyta</taxon>
        <taxon>Klebsormidiophyceae</taxon>
        <taxon>Klebsormidiales</taxon>
        <taxon>Klebsormidiaceae</taxon>
        <taxon>Klebsormidium</taxon>
    </lineage>
</organism>
<dbReference type="GO" id="GO:0003677">
    <property type="term" value="F:DNA binding"/>
    <property type="evidence" value="ECO:0007669"/>
    <property type="project" value="UniProtKB-KW"/>
</dbReference>
<sequence length="266" mass="28580">MRRGAKEATGDKSRPQRLVREIAQDFKSDLRFQGQAILALQEAAEAYLVTIFEDSNLCAIHAKRVTILPKDIQLARRLRGETRFAYSRSIMAPKRPAKVAASVESKPPQRKKVAGEKADQTGRPPPEKLGPEAYPEPPEALFDARIDLAATIAANAAALYGDSAIKRHLQEWRGFAERQQTQDGRVAVRVVAAFVEGEGAFGAEVAALGGGDSGGAGTSEAGDMRAPAEKMHLRCKSIGDLMAGGPVGRELVPLGEGDRLRGGFRP</sequence>
<dbReference type="FunFam" id="1.10.20.10:FF:000085">
    <property type="entry name" value="Histone H3.2"/>
    <property type="match status" value="1"/>
</dbReference>
<reference evidence="10 11" key="1">
    <citation type="journal article" date="2014" name="Nat. Commun.">
        <title>Klebsormidium flaccidum genome reveals primary factors for plant terrestrial adaptation.</title>
        <authorList>
            <person name="Hori K."/>
            <person name="Maruyama F."/>
            <person name="Fujisawa T."/>
            <person name="Togashi T."/>
            <person name="Yamamoto N."/>
            <person name="Seo M."/>
            <person name="Sato S."/>
            <person name="Yamada T."/>
            <person name="Mori H."/>
            <person name="Tajima N."/>
            <person name="Moriyama T."/>
            <person name="Ikeuchi M."/>
            <person name="Watanabe M."/>
            <person name="Wada H."/>
            <person name="Kobayashi K."/>
            <person name="Saito M."/>
            <person name="Masuda T."/>
            <person name="Sasaki-Sekimoto Y."/>
            <person name="Mashiguchi K."/>
            <person name="Awai K."/>
            <person name="Shimojima M."/>
            <person name="Masuda S."/>
            <person name="Iwai M."/>
            <person name="Nobusawa T."/>
            <person name="Narise T."/>
            <person name="Kondo S."/>
            <person name="Saito H."/>
            <person name="Sato R."/>
            <person name="Murakawa M."/>
            <person name="Ihara Y."/>
            <person name="Oshima-Yamada Y."/>
            <person name="Ohtaka K."/>
            <person name="Satoh M."/>
            <person name="Sonobe K."/>
            <person name="Ishii M."/>
            <person name="Ohtani R."/>
            <person name="Kanamori-Sato M."/>
            <person name="Honoki R."/>
            <person name="Miyazaki D."/>
            <person name="Mochizuki H."/>
            <person name="Umetsu J."/>
            <person name="Higashi K."/>
            <person name="Shibata D."/>
            <person name="Kamiya Y."/>
            <person name="Sato N."/>
            <person name="Nakamura Y."/>
            <person name="Tabata S."/>
            <person name="Ida S."/>
            <person name="Kurokawa K."/>
            <person name="Ohta H."/>
        </authorList>
    </citation>
    <scope>NUCLEOTIDE SEQUENCE [LARGE SCALE GENOMIC DNA]</scope>
    <source>
        <strain evidence="10 11">NIES-2285</strain>
    </source>
</reference>
<evidence type="ECO:0000313" key="11">
    <source>
        <dbReference type="Proteomes" id="UP000054558"/>
    </source>
</evidence>
<dbReference type="Proteomes" id="UP000054558">
    <property type="component" value="Unassembled WGS sequence"/>
</dbReference>
<protein>
    <submittedName>
        <fullName evidence="10">Histone H3</fullName>
    </submittedName>
</protein>
<keyword evidence="5" id="KW-0238">DNA-binding</keyword>
<feature type="compositionally biased region" description="Basic and acidic residues" evidence="8">
    <location>
        <begin position="113"/>
        <end position="130"/>
    </location>
</feature>
<feature type="region of interest" description="Disordered" evidence="8">
    <location>
        <begin position="96"/>
        <end position="133"/>
    </location>
</feature>
<dbReference type="CDD" id="cd22911">
    <property type="entry name" value="HFD_H3"/>
    <property type="match status" value="1"/>
</dbReference>
<evidence type="ECO:0000259" key="9">
    <source>
        <dbReference type="Pfam" id="PF00125"/>
    </source>
</evidence>
<keyword evidence="11" id="KW-1185">Reference proteome</keyword>
<comment type="subcellular location">
    <subcellularLocation>
        <location evidence="2">Chromosome</location>
    </subcellularLocation>
    <subcellularLocation>
        <location evidence="1">Nucleus</location>
    </subcellularLocation>
</comment>
<dbReference type="GO" id="GO:0000786">
    <property type="term" value="C:nucleosome"/>
    <property type="evidence" value="ECO:0007669"/>
    <property type="project" value="UniProtKB-KW"/>
</dbReference>
<name>A0A1Y1IVU0_KLENI</name>
<dbReference type="PRINTS" id="PR00622">
    <property type="entry name" value="HISTONEH3"/>
</dbReference>
<keyword evidence="4" id="KW-0158">Chromosome</keyword>
<accession>A0A1Y1IVU0</accession>
<gene>
    <name evidence="10" type="ORF">KFL_010020020</name>
</gene>
<comment type="similarity">
    <text evidence="3">Belongs to the histone H3 family.</text>
</comment>
<dbReference type="AlphaFoldDB" id="A0A1Y1IVU0"/>
<dbReference type="GO" id="GO:0030527">
    <property type="term" value="F:structural constituent of chromatin"/>
    <property type="evidence" value="ECO:0007669"/>
    <property type="project" value="InterPro"/>
</dbReference>
<evidence type="ECO:0000256" key="1">
    <source>
        <dbReference type="ARBA" id="ARBA00004123"/>
    </source>
</evidence>
<evidence type="ECO:0000256" key="4">
    <source>
        <dbReference type="ARBA" id="ARBA00022454"/>
    </source>
</evidence>
<dbReference type="InterPro" id="IPR007125">
    <property type="entry name" value="H2A/H2B/H3"/>
</dbReference>
<dbReference type="Gene3D" id="1.10.20.10">
    <property type="entry name" value="Histone, subunit A"/>
    <property type="match status" value="1"/>
</dbReference>
<evidence type="ECO:0000256" key="8">
    <source>
        <dbReference type="SAM" id="MobiDB-lite"/>
    </source>
</evidence>
<evidence type="ECO:0000256" key="7">
    <source>
        <dbReference type="ARBA" id="ARBA00023269"/>
    </source>
</evidence>
<evidence type="ECO:0000256" key="6">
    <source>
        <dbReference type="ARBA" id="ARBA00023242"/>
    </source>
</evidence>
<keyword evidence="7" id="KW-0544">Nucleosome core</keyword>
<keyword evidence="6" id="KW-0539">Nucleus</keyword>
<evidence type="ECO:0000313" key="10">
    <source>
        <dbReference type="EMBL" id="GAQ92388.1"/>
    </source>
</evidence>
<dbReference type="EMBL" id="DF237951">
    <property type="protein sequence ID" value="GAQ92388.1"/>
    <property type="molecule type" value="Genomic_DNA"/>
</dbReference>
<dbReference type="PANTHER" id="PTHR11426">
    <property type="entry name" value="HISTONE H3"/>
    <property type="match status" value="1"/>
</dbReference>
<dbReference type="InterPro" id="IPR000164">
    <property type="entry name" value="Histone_H3/CENP-A"/>
</dbReference>
<evidence type="ECO:0000256" key="3">
    <source>
        <dbReference type="ARBA" id="ARBA00010343"/>
    </source>
</evidence>
<evidence type="ECO:0000256" key="2">
    <source>
        <dbReference type="ARBA" id="ARBA00004286"/>
    </source>
</evidence>
<dbReference type="GO" id="GO:0005634">
    <property type="term" value="C:nucleus"/>
    <property type="evidence" value="ECO:0000318"/>
    <property type="project" value="GO_Central"/>
</dbReference>
<dbReference type="STRING" id="105231.A0A1Y1IVU0"/>
<proteinExistence type="inferred from homology"/>
<dbReference type="SUPFAM" id="SSF47113">
    <property type="entry name" value="Histone-fold"/>
    <property type="match status" value="1"/>
</dbReference>
<dbReference type="InterPro" id="IPR009072">
    <property type="entry name" value="Histone-fold"/>
</dbReference>
<dbReference type="SMART" id="SM00428">
    <property type="entry name" value="H3"/>
    <property type="match status" value="1"/>
</dbReference>
<evidence type="ECO:0000256" key="5">
    <source>
        <dbReference type="ARBA" id="ARBA00023125"/>
    </source>
</evidence>
<feature type="domain" description="Core Histone H2A/H2B/H3" evidence="9">
    <location>
        <begin position="16"/>
        <end position="78"/>
    </location>
</feature>
<dbReference type="Pfam" id="PF00125">
    <property type="entry name" value="Histone"/>
    <property type="match status" value="1"/>
</dbReference>